<proteinExistence type="predicted"/>
<accession>A0A1U7LQ99</accession>
<gene>
    <name evidence="1" type="ORF">NEOLI_003675</name>
</gene>
<dbReference type="OrthoDB" id="2786563at2759"/>
<keyword evidence="2" id="KW-1185">Reference proteome</keyword>
<comment type="caution">
    <text evidence="1">The sequence shown here is derived from an EMBL/GenBank/DDBJ whole genome shotgun (WGS) entry which is preliminary data.</text>
</comment>
<evidence type="ECO:0008006" key="3">
    <source>
        <dbReference type="Google" id="ProtNLM"/>
    </source>
</evidence>
<name>A0A1U7LQ99_NEOID</name>
<dbReference type="AlphaFoldDB" id="A0A1U7LQ99"/>
<reference evidence="1 2" key="1">
    <citation type="submission" date="2016-04" db="EMBL/GenBank/DDBJ databases">
        <title>Evolutionary innovation and constraint leading to complex multicellularity in the Ascomycota.</title>
        <authorList>
            <person name="Cisse O."/>
            <person name="Nguyen A."/>
            <person name="Hewitt D.A."/>
            <person name="Jedd G."/>
            <person name="Stajich J.E."/>
        </authorList>
    </citation>
    <scope>NUCLEOTIDE SEQUENCE [LARGE SCALE GENOMIC DNA]</scope>
    <source>
        <strain evidence="1 2">DAH-3</strain>
    </source>
</reference>
<evidence type="ECO:0000313" key="2">
    <source>
        <dbReference type="Proteomes" id="UP000186594"/>
    </source>
</evidence>
<dbReference type="Proteomes" id="UP000186594">
    <property type="component" value="Unassembled WGS sequence"/>
</dbReference>
<sequence length="467" mass="54351">MSSIPTLPAEVLEKIIIYACHCDPGPYYPEKYDTLDWDVACSVCTVNKQFARIAQPLIFRRLSLKTPSIIANLANKISKDARISSYVEELRIQTDDGIHFWDVDEVISALPNLRVLYVKESYGRDVYYIDGRHPFVIKQQHPQITSLYIFGKQGDDQFFVPQIISSLPNLKQLHLWNEYPSDLILNEEKAPELCRVLSQLHNLELFEYDSLGEIFSEYVITKCINGGYWGKLHSLKLWDSHFLSYQGCEAMIQHFGPQLKTFILSSTNFEFSGTWINLFDVIHESCGKSIEHLFLAYFDQQFEGYLKGTSWPFLRSFQFFCPNSLEDDISPLLFEQIQRNHDTSYMPQLLTFMLRISVVHTMSIERGSRKVSSVHGDFYDDEVEQVYGIRGADMWSMHSDDSYDSEDAYGNGLDQYEYQYHIYSGDDDLMQFHLSEHMGMDNEAINEHDGWEVGDDFDEWVDMDEFD</sequence>
<evidence type="ECO:0000313" key="1">
    <source>
        <dbReference type="EMBL" id="OLL24722.1"/>
    </source>
</evidence>
<organism evidence="1 2">
    <name type="scientific">Neolecta irregularis (strain DAH-3)</name>
    <dbReference type="NCBI Taxonomy" id="1198029"/>
    <lineage>
        <taxon>Eukaryota</taxon>
        <taxon>Fungi</taxon>
        <taxon>Dikarya</taxon>
        <taxon>Ascomycota</taxon>
        <taxon>Taphrinomycotina</taxon>
        <taxon>Neolectales</taxon>
        <taxon>Neolectaceae</taxon>
        <taxon>Neolecta</taxon>
    </lineage>
</organism>
<protein>
    <recommendedName>
        <fullName evidence="3">F-box domain-containing protein</fullName>
    </recommendedName>
</protein>
<dbReference type="Gene3D" id="3.80.10.10">
    <property type="entry name" value="Ribonuclease Inhibitor"/>
    <property type="match status" value="1"/>
</dbReference>
<dbReference type="SUPFAM" id="SSF52047">
    <property type="entry name" value="RNI-like"/>
    <property type="match status" value="1"/>
</dbReference>
<dbReference type="EMBL" id="LXFE01000656">
    <property type="protein sequence ID" value="OLL24722.1"/>
    <property type="molecule type" value="Genomic_DNA"/>
</dbReference>
<dbReference type="InterPro" id="IPR032675">
    <property type="entry name" value="LRR_dom_sf"/>
</dbReference>